<evidence type="ECO:0000256" key="1">
    <source>
        <dbReference type="SAM" id="MobiDB-lite"/>
    </source>
</evidence>
<proteinExistence type="predicted"/>
<organism evidence="2 3">
    <name type="scientific">Dendrobium catenatum</name>
    <dbReference type="NCBI Taxonomy" id="906689"/>
    <lineage>
        <taxon>Eukaryota</taxon>
        <taxon>Viridiplantae</taxon>
        <taxon>Streptophyta</taxon>
        <taxon>Embryophyta</taxon>
        <taxon>Tracheophyta</taxon>
        <taxon>Spermatophyta</taxon>
        <taxon>Magnoliopsida</taxon>
        <taxon>Liliopsida</taxon>
        <taxon>Asparagales</taxon>
        <taxon>Orchidaceae</taxon>
        <taxon>Epidendroideae</taxon>
        <taxon>Malaxideae</taxon>
        <taxon>Dendrobiinae</taxon>
        <taxon>Dendrobium</taxon>
    </lineage>
</organism>
<dbReference type="AlphaFoldDB" id="A0A2I0WG43"/>
<accession>A0A2I0WG43</accession>
<keyword evidence="3" id="KW-1185">Reference proteome</keyword>
<feature type="compositionally biased region" description="Basic and acidic residues" evidence="1">
    <location>
        <begin position="89"/>
        <end position="106"/>
    </location>
</feature>
<protein>
    <submittedName>
        <fullName evidence="2">Uncharacterized protein</fullName>
    </submittedName>
</protein>
<dbReference type="Proteomes" id="UP000233837">
    <property type="component" value="Unassembled WGS sequence"/>
</dbReference>
<feature type="region of interest" description="Disordered" evidence="1">
    <location>
        <begin position="87"/>
        <end position="130"/>
    </location>
</feature>
<evidence type="ECO:0000313" key="3">
    <source>
        <dbReference type="Proteomes" id="UP000233837"/>
    </source>
</evidence>
<name>A0A2I0WG43_9ASPA</name>
<sequence>MISSRDTYRNPALDLCPILVVKYRSKRSLRGCFSSLRENPKRSSDLPPPSEIHDQIASQSRPYLFRSHTKPTSSRFLLKPDSSFARTLRPIERERERGEREGERQPLDALDPPTPPPVTALPIRSEVTPF</sequence>
<gene>
    <name evidence="2" type="ORF">MA16_Dca004835</name>
</gene>
<reference evidence="2 3" key="1">
    <citation type="journal article" date="2016" name="Sci. Rep.">
        <title>The Dendrobium catenatum Lindl. genome sequence provides insights into polysaccharide synthase, floral development and adaptive evolution.</title>
        <authorList>
            <person name="Zhang G.Q."/>
            <person name="Xu Q."/>
            <person name="Bian C."/>
            <person name="Tsai W.C."/>
            <person name="Yeh C.M."/>
            <person name="Liu K.W."/>
            <person name="Yoshida K."/>
            <person name="Zhang L.S."/>
            <person name="Chang S.B."/>
            <person name="Chen F."/>
            <person name="Shi Y."/>
            <person name="Su Y.Y."/>
            <person name="Zhang Y.Q."/>
            <person name="Chen L.J."/>
            <person name="Yin Y."/>
            <person name="Lin M."/>
            <person name="Huang H."/>
            <person name="Deng H."/>
            <person name="Wang Z.W."/>
            <person name="Zhu S.L."/>
            <person name="Zhao X."/>
            <person name="Deng C."/>
            <person name="Niu S.C."/>
            <person name="Huang J."/>
            <person name="Wang M."/>
            <person name="Liu G.H."/>
            <person name="Yang H.J."/>
            <person name="Xiao X.J."/>
            <person name="Hsiao Y.Y."/>
            <person name="Wu W.L."/>
            <person name="Chen Y.Y."/>
            <person name="Mitsuda N."/>
            <person name="Ohme-Takagi M."/>
            <person name="Luo Y.B."/>
            <person name="Van de Peer Y."/>
            <person name="Liu Z.J."/>
        </authorList>
    </citation>
    <scope>NUCLEOTIDE SEQUENCE [LARGE SCALE GENOMIC DNA]</scope>
    <source>
        <tissue evidence="2">The whole plant</tissue>
    </source>
</reference>
<reference evidence="2 3" key="2">
    <citation type="journal article" date="2017" name="Nature">
        <title>The Apostasia genome and the evolution of orchids.</title>
        <authorList>
            <person name="Zhang G.Q."/>
            <person name="Liu K.W."/>
            <person name="Li Z."/>
            <person name="Lohaus R."/>
            <person name="Hsiao Y.Y."/>
            <person name="Niu S.C."/>
            <person name="Wang J.Y."/>
            <person name="Lin Y.C."/>
            <person name="Xu Q."/>
            <person name="Chen L.J."/>
            <person name="Yoshida K."/>
            <person name="Fujiwara S."/>
            <person name="Wang Z.W."/>
            <person name="Zhang Y.Q."/>
            <person name="Mitsuda N."/>
            <person name="Wang M."/>
            <person name="Liu G.H."/>
            <person name="Pecoraro L."/>
            <person name="Huang H.X."/>
            <person name="Xiao X.J."/>
            <person name="Lin M."/>
            <person name="Wu X.Y."/>
            <person name="Wu W.L."/>
            <person name="Chen Y.Y."/>
            <person name="Chang S.B."/>
            <person name="Sakamoto S."/>
            <person name="Ohme-Takagi M."/>
            <person name="Yagi M."/>
            <person name="Zeng S.J."/>
            <person name="Shen C.Y."/>
            <person name="Yeh C.M."/>
            <person name="Luo Y.B."/>
            <person name="Tsai W.C."/>
            <person name="Van de Peer Y."/>
            <person name="Liu Z.J."/>
        </authorList>
    </citation>
    <scope>NUCLEOTIDE SEQUENCE [LARGE SCALE GENOMIC DNA]</scope>
    <source>
        <tissue evidence="2">The whole plant</tissue>
    </source>
</reference>
<dbReference type="EMBL" id="KZ502668">
    <property type="protein sequence ID" value="PKU74644.1"/>
    <property type="molecule type" value="Genomic_DNA"/>
</dbReference>
<evidence type="ECO:0000313" key="2">
    <source>
        <dbReference type="EMBL" id="PKU74644.1"/>
    </source>
</evidence>